<evidence type="ECO:0000259" key="9">
    <source>
        <dbReference type="PROSITE" id="PS50110"/>
    </source>
</evidence>
<dbReference type="InterPro" id="IPR003594">
    <property type="entry name" value="HATPase_dom"/>
</dbReference>
<dbReference type="Gene3D" id="3.30.565.10">
    <property type="entry name" value="Histidine kinase-like ATPase, C-terminal domain"/>
    <property type="match status" value="1"/>
</dbReference>
<dbReference type="Proteomes" id="UP000248817">
    <property type="component" value="Unassembled WGS sequence"/>
</dbReference>
<gene>
    <name evidence="10" type="ORF">BP00DRAFT_449316</name>
</gene>
<evidence type="ECO:0000256" key="5">
    <source>
        <dbReference type="ARBA" id="ARBA00022777"/>
    </source>
</evidence>
<dbReference type="CDD" id="cd17546">
    <property type="entry name" value="REC_hyHK_CKI1_RcsC-like"/>
    <property type="match status" value="1"/>
</dbReference>
<accession>A0A2V5I0F6</accession>
<dbReference type="SUPFAM" id="SSF55874">
    <property type="entry name" value="ATPase domain of HSP90 chaperone/DNA topoisomerase II/histidine kinase"/>
    <property type="match status" value="1"/>
</dbReference>
<dbReference type="CDD" id="cd00082">
    <property type="entry name" value="HisKA"/>
    <property type="match status" value="1"/>
</dbReference>
<dbReference type="SUPFAM" id="SSF47384">
    <property type="entry name" value="Homodimeric domain of signal transducing histidine kinase"/>
    <property type="match status" value="1"/>
</dbReference>
<dbReference type="SMART" id="SM00387">
    <property type="entry name" value="HATPase_c"/>
    <property type="match status" value="1"/>
</dbReference>
<feature type="region of interest" description="Disordered" evidence="7">
    <location>
        <begin position="1"/>
        <end position="44"/>
    </location>
</feature>
<feature type="compositionally biased region" description="Polar residues" evidence="7">
    <location>
        <begin position="433"/>
        <end position="448"/>
    </location>
</feature>
<feature type="domain" description="Histidine kinase" evidence="8">
    <location>
        <begin position="542"/>
        <end position="802"/>
    </location>
</feature>
<dbReference type="GO" id="GO:0005886">
    <property type="term" value="C:plasma membrane"/>
    <property type="evidence" value="ECO:0007669"/>
    <property type="project" value="TreeGrafter"/>
</dbReference>
<keyword evidence="5" id="KW-0418">Kinase</keyword>
<dbReference type="Pfam" id="PF02518">
    <property type="entry name" value="HATPase_c"/>
    <property type="match status" value="1"/>
</dbReference>
<dbReference type="Pfam" id="PF00512">
    <property type="entry name" value="HisKA"/>
    <property type="match status" value="1"/>
</dbReference>
<dbReference type="PANTHER" id="PTHR43047:SF72">
    <property type="entry name" value="OSMOSENSING HISTIDINE PROTEIN KINASE SLN1"/>
    <property type="match status" value="1"/>
</dbReference>
<organism evidence="10 11">
    <name type="scientific">Aspergillus indologenus CBS 114.80</name>
    <dbReference type="NCBI Taxonomy" id="1450541"/>
    <lineage>
        <taxon>Eukaryota</taxon>
        <taxon>Fungi</taxon>
        <taxon>Dikarya</taxon>
        <taxon>Ascomycota</taxon>
        <taxon>Pezizomycotina</taxon>
        <taxon>Eurotiomycetes</taxon>
        <taxon>Eurotiomycetidae</taxon>
        <taxon>Eurotiales</taxon>
        <taxon>Aspergillaceae</taxon>
        <taxon>Aspergillus</taxon>
        <taxon>Aspergillus subgen. Circumdati</taxon>
    </lineage>
</organism>
<dbReference type="PANTHER" id="PTHR43047">
    <property type="entry name" value="TWO-COMPONENT HISTIDINE PROTEIN KINASE"/>
    <property type="match status" value="1"/>
</dbReference>
<feature type="region of interest" description="Disordered" evidence="7">
    <location>
        <begin position="433"/>
        <end position="457"/>
    </location>
</feature>
<name>A0A2V5I0F6_9EURO</name>
<feature type="domain" description="Response regulatory" evidence="9">
    <location>
        <begin position="1007"/>
        <end position="1127"/>
    </location>
</feature>
<dbReference type="InterPro" id="IPR004358">
    <property type="entry name" value="Sig_transdc_His_kin-like_C"/>
</dbReference>
<dbReference type="InterPro" id="IPR036890">
    <property type="entry name" value="HATPase_C_sf"/>
</dbReference>
<dbReference type="PROSITE" id="PS50110">
    <property type="entry name" value="RESPONSE_REGULATORY"/>
    <property type="match status" value="1"/>
</dbReference>
<feature type="region of interest" description="Disordered" evidence="7">
    <location>
        <begin position="252"/>
        <end position="305"/>
    </location>
</feature>
<dbReference type="EC" id="2.7.13.3" evidence="2"/>
<dbReference type="InterPro" id="IPR036097">
    <property type="entry name" value="HisK_dim/P_sf"/>
</dbReference>
<sequence length="1127" mass="123340">MAPDQTKVFSFQAIDRTDGLPQPLSTPSPADEPGGLSKPCPPPDPTLTALSRLGVFQLSCKGAFVASFENGQTHIIAEAGLSVLRDNEVSALGLTTLGLRSDEEEMSHSHHPSKEAYNIIQDISVLTDIESHAFIQQHPRARFYAEVPVCSSSGEVIGTYGTVDTQARPSFGESELAGLREISDSVANHLENVRTARRHLHADRLLTGLTAFSQGQASAQNADWSSRRKSIASNRISPRSLDVPDIARLSVSSTATREISPSSGRQRNSAPDSSFFQRRPSSTPKAASPWEQSQTPRKRSDDTNKLVIVPEYTATSEKTSQLFTRASALLQESMELDGVVFVDASRTNSRSSSTASVGDWDMLSRDSDLGMSSRSPSLSSHGQWAERSCETLGLATSDRVSESTASSLRPALTEGLFHDLFNAWPYGEIFNPPQSTTLSPPNLLNRRNSQSRKESDVTLRQSVETRLAQTYPEARSFIFLPLWNWNKSRWLAGTLIWTCDDERLFDQDDLHFLKVFGDSVICKYCQLDWTATEKSKSDLLSSVSHELRSPLHGMLTSTELLQSTGLESAQQDMVTMIETCGLTLLDTVNHLLDFTKINNLTLAHKKGANGSALDNLKTDFDLDILIEDVADSLYVGHRSLINASKIAGRYLQTGTSMTSGATKTDNPDDLSVIIQIEDLGSWNIQSLSGGWRRIVMNILGNAFKFTRSGYIEISLAKKVHRDAGSKKVFAHFSVKDTGSGISPEFLEHQLFTPFAQENILTEGVGLGLSVVNQVVTYLGGEVEVKSTVGVGTQFDVYVPLDFVAETFAPAEPFPSSITRVSLVGLNAYADLRQAPDGLLRPEAKRKLALRSALSNVLLSQPGWMLSFADSVDKASGDIGVIEESALKALHEKGGTRLKFNTVIVIGEQGVSIPPDLTIEGSDVIYIPQPIGPRKIIQALQRVNEARLQAPLAEQDYIIGPFSGAQRGRSLSDAFALAKGSESPPVVRENVSEFAPDLSRESRQNELHVLIVDDNDINVKVLTTFMRKIGCSYETATDGLIALEKFKASTKHFDYILMDISMPVMDGIESSSKMREFEEENARPRTAIMAVTGVASSEMQQQAFAAGIDDYLVKPLSLHDLKRIMNIA</sequence>
<dbReference type="SUPFAM" id="SSF55781">
    <property type="entry name" value="GAF domain-like"/>
    <property type="match status" value="1"/>
</dbReference>
<protein>
    <recommendedName>
        <fullName evidence="2">histidine kinase</fullName>
        <ecNumber evidence="2">2.7.13.3</ecNumber>
    </recommendedName>
</protein>
<evidence type="ECO:0000256" key="4">
    <source>
        <dbReference type="ARBA" id="ARBA00022679"/>
    </source>
</evidence>
<evidence type="ECO:0000256" key="2">
    <source>
        <dbReference type="ARBA" id="ARBA00012438"/>
    </source>
</evidence>
<dbReference type="InterPro" id="IPR011006">
    <property type="entry name" value="CheY-like_superfamily"/>
</dbReference>
<dbReference type="AlphaFoldDB" id="A0A2V5I0F6"/>
<evidence type="ECO:0000256" key="7">
    <source>
        <dbReference type="SAM" id="MobiDB-lite"/>
    </source>
</evidence>
<reference evidence="10 11" key="1">
    <citation type="submission" date="2018-02" db="EMBL/GenBank/DDBJ databases">
        <title>The genomes of Aspergillus section Nigri reveals drivers in fungal speciation.</title>
        <authorList>
            <consortium name="DOE Joint Genome Institute"/>
            <person name="Vesth T.C."/>
            <person name="Nybo J."/>
            <person name="Theobald S."/>
            <person name="Brandl J."/>
            <person name="Frisvad J.C."/>
            <person name="Nielsen K.F."/>
            <person name="Lyhne E.K."/>
            <person name="Kogle M.E."/>
            <person name="Kuo A."/>
            <person name="Riley R."/>
            <person name="Clum A."/>
            <person name="Nolan M."/>
            <person name="Lipzen A."/>
            <person name="Salamov A."/>
            <person name="Henrissat B."/>
            <person name="Wiebenga A."/>
            <person name="De vries R.P."/>
            <person name="Grigoriev I.V."/>
            <person name="Mortensen U.H."/>
            <person name="Andersen M.R."/>
            <person name="Baker S.E."/>
        </authorList>
    </citation>
    <scope>NUCLEOTIDE SEQUENCE [LARGE SCALE GENOMIC DNA]</scope>
    <source>
        <strain evidence="10 11">CBS 114.80</strain>
    </source>
</reference>
<evidence type="ECO:0000259" key="8">
    <source>
        <dbReference type="PROSITE" id="PS50109"/>
    </source>
</evidence>
<dbReference type="GO" id="GO:0009927">
    <property type="term" value="F:histidine phosphotransfer kinase activity"/>
    <property type="evidence" value="ECO:0007669"/>
    <property type="project" value="TreeGrafter"/>
</dbReference>
<dbReference type="EMBL" id="KZ825547">
    <property type="protein sequence ID" value="PYI28502.1"/>
    <property type="molecule type" value="Genomic_DNA"/>
</dbReference>
<evidence type="ECO:0000313" key="11">
    <source>
        <dbReference type="Proteomes" id="UP000248817"/>
    </source>
</evidence>
<dbReference type="Pfam" id="PF00072">
    <property type="entry name" value="Response_reg"/>
    <property type="match status" value="1"/>
</dbReference>
<feature type="modified residue" description="4-aspartylphosphate" evidence="6">
    <location>
        <position position="1058"/>
    </location>
</feature>
<dbReference type="SMART" id="SM00448">
    <property type="entry name" value="REC"/>
    <property type="match status" value="1"/>
</dbReference>
<dbReference type="GO" id="GO:0000155">
    <property type="term" value="F:phosphorelay sensor kinase activity"/>
    <property type="evidence" value="ECO:0007669"/>
    <property type="project" value="InterPro"/>
</dbReference>
<evidence type="ECO:0000313" key="10">
    <source>
        <dbReference type="EMBL" id="PYI28502.1"/>
    </source>
</evidence>
<dbReference type="Gene3D" id="3.40.50.2300">
    <property type="match status" value="1"/>
</dbReference>
<evidence type="ECO:0000256" key="6">
    <source>
        <dbReference type="PROSITE-ProRule" id="PRU00169"/>
    </source>
</evidence>
<dbReference type="FunFam" id="1.10.287.130:FF:000023">
    <property type="entry name" value="Sensor histidine kinase/response regulator, putative"/>
    <property type="match status" value="1"/>
</dbReference>
<dbReference type="Gene3D" id="1.10.287.130">
    <property type="match status" value="1"/>
</dbReference>
<proteinExistence type="predicted"/>
<keyword evidence="4" id="KW-0808">Transferase</keyword>
<dbReference type="InterPro" id="IPR005467">
    <property type="entry name" value="His_kinase_dom"/>
</dbReference>
<comment type="catalytic activity">
    <reaction evidence="1">
        <text>ATP + protein L-histidine = ADP + protein N-phospho-L-histidine.</text>
        <dbReference type="EC" id="2.7.13.3"/>
    </reaction>
</comment>
<keyword evidence="11" id="KW-1185">Reference proteome</keyword>
<dbReference type="PRINTS" id="PR00344">
    <property type="entry name" value="BCTRLSENSOR"/>
</dbReference>
<feature type="compositionally biased region" description="Polar residues" evidence="7">
    <location>
        <begin position="252"/>
        <end position="295"/>
    </location>
</feature>
<dbReference type="SUPFAM" id="SSF52172">
    <property type="entry name" value="CheY-like"/>
    <property type="match status" value="1"/>
</dbReference>
<dbReference type="InterPro" id="IPR001789">
    <property type="entry name" value="Sig_transdc_resp-reg_receiver"/>
</dbReference>
<evidence type="ECO:0000256" key="3">
    <source>
        <dbReference type="ARBA" id="ARBA00022553"/>
    </source>
</evidence>
<dbReference type="InterPro" id="IPR003661">
    <property type="entry name" value="HisK_dim/P_dom"/>
</dbReference>
<evidence type="ECO:0000256" key="1">
    <source>
        <dbReference type="ARBA" id="ARBA00000085"/>
    </source>
</evidence>
<keyword evidence="3 6" id="KW-0597">Phosphoprotein</keyword>
<dbReference type="PROSITE" id="PS50109">
    <property type="entry name" value="HIS_KIN"/>
    <property type="match status" value="1"/>
</dbReference>
<dbReference type="SMART" id="SM00388">
    <property type="entry name" value="HisKA"/>
    <property type="match status" value="1"/>
</dbReference>